<proteinExistence type="inferred from homology"/>
<dbReference type="Proteomes" id="UP001200034">
    <property type="component" value="Unassembled WGS sequence"/>
</dbReference>
<dbReference type="InterPro" id="IPR010475">
    <property type="entry name" value="AKH/RPCH_hormone"/>
</dbReference>
<organism evidence="10 11">
    <name type="scientific">Drosophila rubida</name>
    <dbReference type="NCBI Taxonomy" id="30044"/>
    <lineage>
        <taxon>Eukaryota</taxon>
        <taxon>Metazoa</taxon>
        <taxon>Ecdysozoa</taxon>
        <taxon>Arthropoda</taxon>
        <taxon>Hexapoda</taxon>
        <taxon>Insecta</taxon>
        <taxon>Pterygota</taxon>
        <taxon>Neoptera</taxon>
        <taxon>Endopterygota</taxon>
        <taxon>Diptera</taxon>
        <taxon>Brachycera</taxon>
        <taxon>Muscomorpha</taxon>
        <taxon>Ephydroidea</taxon>
        <taxon>Drosophilidae</taxon>
        <taxon>Drosophila</taxon>
    </lineage>
</organism>
<dbReference type="EMBL" id="JAJJHW010002774">
    <property type="protein sequence ID" value="KAH8365710.1"/>
    <property type="molecule type" value="Genomic_DNA"/>
</dbReference>
<dbReference type="PROSITE" id="PS00256">
    <property type="entry name" value="AKH"/>
    <property type="match status" value="1"/>
</dbReference>
<evidence type="ECO:0000256" key="6">
    <source>
        <dbReference type="ARBA" id="ARBA00022815"/>
    </source>
</evidence>
<evidence type="ECO:0000256" key="5">
    <source>
        <dbReference type="ARBA" id="ARBA00022729"/>
    </source>
</evidence>
<keyword evidence="11" id="KW-1185">Reference proteome</keyword>
<dbReference type="GO" id="GO:0007218">
    <property type="term" value="P:neuropeptide signaling pathway"/>
    <property type="evidence" value="ECO:0007669"/>
    <property type="project" value="UniProtKB-KW"/>
</dbReference>
<evidence type="ECO:0000256" key="4">
    <source>
        <dbReference type="ARBA" id="ARBA00022702"/>
    </source>
</evidence>
<evidence type="ECO:0000256" key="8">
    <source>
        <dbReference type="ARBA" id="ARBA00023320"/>
    </source>
</evidence>
<name>A0AAD4JVX2_9MUSC</name>
<feature type="signal peptide" evidence="9">
    <location>
        <begin position="1"/>
        <end position="22"/>
    </location>
</feature>
<evidence type="ECO:0000313" key="10">
    <source>
        <dbReference type="EMBL" id="KAH8365710.1"/>
    </source>
</evidence>
<sequence>MNPKSEILIAAVLVFLLACVECQVSEIRILQRNPLTSQKLQLTFSPDWGKRSVGGASGSGSFFEPQQGNCKTSNEMLLEIFRFVQSQAQLFLDCKHRE</sequence>
<evidence type="ECO:0000256" key="1">
    <source>
        <dbReference type="ARBA" id="ARBA00004613"/>
    </source>
</evidence>
<comment type="similarity">
    <text evidence="2">Belongs to the AKH/HRTH/RPCH family.</text>
</comment>
<feature type="chain" id="PRO_5042141991" description="Adipokinetic hormone" evidence="9">
    <location>
        <begin position="23"/>
        <end position="98"/>
    </location>
</feature>
<comment type="subcellular location">
    <subcellularLocation>
        <location evidence="1">Secreted</location>
    </subcellularLocation>
</comment>
<evidence type="ECO:0000313" key="11">
    <source>
        <dbReference type="Proteomes" id="UP001200034"/>
    </source>
</evidence>
<gene>
    <name evidence="10" type="ORF">KR093_003637</name>
</gene>
<dbReference type="GO" id="GO:0005576">
    <property type="term" value="C:extracellular region"/>
    <property type="evidence" value="ECO:0007669"/>
    <property type="project" value="UniProtKB-SubCell"/>
</dbReference>
<dbReference type="GO" id="GO:0005179">
    <property type="term" value="F:hormone activity"/>
    <property type="evidence" value="ECO:0007669"/>
    <property type="project" value="UniProtKB-KW"/>
</dbReference>
<keyword evidence="7" id="KW-0873">Pyrrolidone carboxylic acid</keyword>
<evidence type="ECO:0008006" key="12">
    <source>
        <dbReference type="Google" id="ProtNLM"/>
    </source>
</evidence>
<keyword evidence="5 9" id="KW-0732">Signal</keyword>
<keyword evidence="8" id="KW-0527">Neuropeptide</keyword>
<reference evidence="10" key="1">
    <citation type="journal article" date="2021" name="Mol. Ecol. Resour.">
        <title>Phylogenomic analyses of the genus Drosophila reveals genomic signals of climate adaptation.</title>
        <authorList>
            <person name="Li F."/>
            <person name="Rane R.V."/>
            <person name="Luria V."/>
            <person name="Xiong Z."/>
            <person name="Chen J."/>
            <person name="Li Z."/>
            <person name="Catullo R.A."/>
            <person name="Griffin P.C."/>
            <person name="Schiffer M."/>
            <person name="Pearce S."/>
            <person name="Lee S.F."/>
            <person name="McElroy K."/>
            <person name="Stocker A."/>
            <person name="Shirriffs J."/>
            <person name="Cockerell F."/>
            <person name="Coppin C."/>
            <person name="Sgro C.M."/>
            <person name="Karger A."/>
            <person name="Cain J.W."/>
            <person name="Weber J.A."/>
            <person name="Santpere G."/>
            <person name="Kirschner M.W."/>
            <person name="Hoffmann A.A."/>
            <person name="Oakeshott J.G."/>
            <person name="Zhang G."/>
        </authorList>
    </citation>
    <scope>NUCLEOTIDE SEQUENCE</scope>
    <source>
        <strain evidence="10">BGI-SZ-2011g</strain>
    </source>
</reference>
<evidence type="ECO:0000256" key="9">
    <source>
        <dbReference type="SAM" id="SignalP"/>
    </source>
</evidence>
<comment type="caution">
    <text evidence="10">The sequence shown here is derived from an EMBL/GenBank/DDBJ whole genome shotgun (WGS) entry which is preliminary data.</text>
</comment>
<dbReference type="Pfam" id="PF06377">
    <property type="entry name" value="Adipokin_hormo"/>
    <property type="match status" value="1"/>
</dbReference>
<dbReference type="InterPro" id="IPR002047">
    <property type="entry name" value="Adipokinetic_hormone_CS"/>
</dbReference>
<keyword evidence="6" id="KW-0027">Amidation</keyword>
<protein>
    <recommendedName>
        <fullName evidence="12">Adipokinetic hormone</fullName>
    </recommendedName>
</protein>
<evidence type="ECO:0000256" key="3">
    <source>
        <dbReference type="ARBA" id="ARBA00022525"/>
    </source>
</evidence>
<evidence type="ECO:0000256" key="7">
    <source>
        <dbReference type="ARBA" id="ARBA00023283"/>
    </source>
</evidence>
<dbReference type="PROSITE" id="PS51257">
    <property type="entry name" value="PROKAR_LIPOPROTEIN"/>
    <property type="match status" value="1"/>
</dbReference>
<evidence type="ECO:0000256" key="2">
    <source>
        <dbReference type="ARBA" id="ARBA00006145"/>
    </source>
</evidence>
<keyword evidence="4" id="KW-0372">Hormone</keyword>
<accession>A0AAD4JVX2</accession>
<keyword evidence="3" id="KW-0964">Secreted</keyword>
<dbReference type="AlphaFoldDB" id="A0AAD4JVX2"/>